<gene>
    <name evidence="1" type="ORF">FA95DRAFT_1578609</name>
</gene>
<evidence type="ECO:0000313" key="1">
    <source>
        <dbReference type="EMBL" id="KAI0037766.1"/>
    </source>
</evidence>
<protein>
    <submittedName>
        <fullName evidence="1">Uncharacterized protein</fullName>
    </submittedName>
</protein>
<proteinExistence type="predicted"/>
<reference evidence="1" key="1">
    <citation type="submission" date="2021-02" db="EMBL/GenBank/DDBJ databases">
        <authorList>
            <consortium name="DOE Joint Genome Institute"/>
            <person name="Ahrendt S."/>
            <person name="Looney B.P."/>
            <person name="Miyauchi S."/>
            <person name="Morin E."/>
            <person name="Drula E."/>
            <person name="Courty P.E."/>
            <person name="Chicoki N."/>
            <person name="Fauchery L."/>
            <person name="Kohler A."/>
            <person name="Kuo A."/>
            <person name="Labutti K."/>
            <person name="Pangilinan J."/>
            <person name="Lipzen A."/>
            <person name="Riley R."/>
            <person name="Andreopoulos W."/>
            <person name="He G."/>
            <person name="Johnson J."/>
            <person name="Barry K.W."/>
            <person name="Grigoriev I.V."/>
            <person name="Nagy L."/>
            <person name="Hibbett D."/>
            <person name="Henrissat B."/>
            <person name="Matheny P.B."/>
            <person name="Labbe J."/>
            <person name="Martin F."/>
        </authorList>
    </citation>
    <scope>NUCLEOTIDE SEQUENCE</scope>
    <source>
        <strain evidence="1">FP105234-sp</strain>
    </source>
</reference>
<comment type="caution">
    <text evidence="1">The sequence shown here is derived from an EMBL/GenBank/DDBJ whole genome shotgun (WGS) entry which is preliminary data.</text>
</comment>
<accession>A0ACB8R0V6</accession>
<dbReference type="Proteomes" id="UP000814033">
    <property type="component" value="Unassembled WGS sequence"/>
</dbReference>
<reference evidence="1" key="2">
    <citation type="journal article" date="2022" name="New Phytol.">
        <title>Evolutionary transition to the ectomycorrhizal habit in the genomes of a hyperdiverse lineage of mushroom-forming fungi.</title>
        <authorList>
            <person name="Looney B."/>
            <person name="Miyauchi S."/>
            <person name="Morin E."/>
            <person name="Drula E."/>
            <person name="Courty P.E."/>
            <person name="Kohler A."/>
            <person name="Kuo A."/>
            <person name="LaButti K."/>
            <person name="Pangilinan J."/>
            <person name="Lipzen A."/>
            <person name="Riley R."/>
            <person name="Andreopoulos W."/>
            <person name="He G."/>
            <person name="Johnson J."/>
            <person name="Nolan M."/>
            <person name="Tritt A."/>
            <person name="Barry K.W."/>
            <person name="Grigoriev I.V."/>
            <person name="Nagy L.G."/>
            <person name="Hibbett D."/>
            <person name="Henrissat B."/>
            <person name="Matheny P.B."/>
            <person name="Labbe J."/>
            <person name="Martin F.M."/>
        </authorList>
    </citation>
    <scope>NUCLEOTIDE SEQUENCE</scope>
    <source>
        <strain evidence="1">FP105234-sp</strain>
    </source>
</reference>
<name>A0ACB8R0V6_9AGAM</name>
<evidence type="ECO:0000313" key="2">
    <source>
        <dbReference type="Proteomes" id="UP000814033"/>
    </source>
</evidence>
<sequence length="792" mass="88932">MPENEESDEEDAPEEEDEMDIERAASPSSMESGGDERPGTGESGDSMPPLESVSDTESDEGGDDISVDVPRRSFPLALWLRRARRQLALRRAREDLQDHVVGDRDKEEERVLCAENAALVRSYRMEIETASEGSRGERKDGTAHSCSDARPVEDAGATSLRGSPRIADAEPGSYAPRSASLPHKLPSQHEGSADTLVNESPVIVYSVLVDTPRLEHIFGLPMNDRYDTQYTPRSLSPLETLEYPRTQSATPEANDLVGLDAVMEGWEAEEAQGEAAETEGNVGGGLSALEAPRLVITRPTGTDASDEPAIRLQGPLDRLRVLASVAAHVAQSLRFEQEAPRRNELGDQNGMITISRLYLIHEALTRIVLAVASEMRAQEPLNGVVEALLSPLLSPRPGWDYVADTPQPAPPLPRPDPRKLFPQPGAYNPLFDPYASILGREEFLYGPNAHCTKLAPIPFFGPQRTRPNIAPLYPDSFIPIFDSANDLSAMTGPFDLPLDEVLSTDEEDEESFVFDSQRDTLEHRGILYDADSGCELTPATRRFRRYLEKLIADLLIMENSPAETQLQIEQYYSWLRQPDRVPTIDHVPFDMRPNFRHHYTLRAFRRIPGPLRREMFLPENMARLEPTIRRAYLSLRASSYLGARDLRRPCLTDPLVVFNVNFVALRFWRNEFASFFRALEGALPLAVRSEMWNQTLHLVHEPRIQDGHGDDAFRTTNPLFNLSESIFLCTYVKWLQQHGEVNLARAIRYVLEYVFGDQAEVRHLTFNQYLDVVDEPDDPQAKWAATTLASEV</sequence>
<dbReference type="EMBL" id="MU276726">
    <property type="protein sequence ID" value="KAI0037766.1"/>
    <property type="molecule type" value="Genomic_DNA"/>
</dbReference>
<keyword evidence="2" id="KW-1185">Reference proteome</keyword>
<organism evidence="1 2">
    <name type="scientific">Auriscalpium vulgare</name>
    <dbReference type="NCBI Taxonomy" id="40419"/>
    <lineage>
        <taxon>Eukaryota</taxon>
        <taxon>Fungi</taxon>
        <taxon>Dikarya</taxon>
        <taxon>Basidiomycota</taxon>
        <taxon>Agaricomycotina</taxon>
        <taxon>Agaricomycetes</taxon>
        <taxon>Russulales</taxon>
        <taxon>Auriscalpiaceae</taxon>
        <taxon>Auriscalpium</taxon>
    </lineage>
</organism>